<dbReference type="EMBL" id="JARBJD010000034">
    <property type="protein sequence ID" value="KAK2958924.1"/>
    <property type="molecule type" value="Genomic_DNA"/>
</dbReference>
<dbReference type="Proteomes" id="UP001281761">
    <property type="component" value="Unassembled WGS sequence"/>
</dbReference>
<reference evidence="1 2" key="1">
    <citation type="journal article" date="2022" name="bioRxiv">
        <title>Genomics of Preaxostyla Flagellates Illuminates Evolutionary Transitions and the Path Towards Mitochondrial Loss.</title>
        <authorList>
            <person name="Novak L.V.F."/>
            <person name="Treitli S.C."/>
            <person name="Pyrih J."/>
            <person name="Halakuc P."/>
            <person name="Pipaliya S.V."/>
            <person name="Vacek V."/>
            <person name="Brzon O."/>
            <person name="Soukal P."/>
            <person name="Eme L."/>
            <person name="Dacks J.B."/>
            <person name="Karnkowska A."/>
            <person name="Elias M."/>
            <person name="Hampl V."/>
        </authorList>
    </citation>
    <scope>NUCLEOTIDE SEQUENCE [LARGE SCALE GENOMIC DNA]</scope>
    <source>
        <strain evidence="1">NAU3</strain>
        <tissue evidence="1">Gut</tissue>
    </source>
</reference>
<proteinExistence type="predicted"/>
<organism evidence="1 2">
    <name type="scientific">Blattamonas nauphoetae</name>
    <dbReference type="NCBI Taxonomy" id="2049346"/>
    <lineage>
        <taxon>Eukaryota</taxon>
        <taxon>Metamonada</taxon>
        <taxon>Preaxostyla</taxon>
        <taxon>Oxymonadida</taxon>
        <taxon>Blattamonas</taxon>
    </lineage>
</organism>
<evidence type="ECO:0000313" key="2">
    <source>
        <dbReference type="Proteomes" id="UP001281761"/>
    </source>
</evidence>
<sequence length="157" mass="17307">MVLPDDPPSISASSLIPLAPFLTRILTILVPSSPVRVEIGTTLDEQSPLLNIFLSLVLSLIRTGTPSTLSTPPLSSLLSVLSIALVRLDRIPSSLTHHSRFFDIFTLNWLRSIPQVRKVVLALCSEGMEDRSNVTLDSFSLAFLRFWKGVNNERLIG</sequence>
<gene>
    <name evidence="1" type="ORF">BLNAU_6173</name>
</gene>
<name>A0ABQ9Y5E6_9EUKA</name>
<protein>
    <submittedName>
        <fullName evidence="1">Uncharacterized protein</fullName>
    </submittedName>
</protein>
<accession>A0ABQ9Y5E6</accession>
<keyword evidence="2" id="KW-1185">Reference proteome</keyword>
<evidence type="ECO:0000313" key="1">
    <source>
        <dbReference type="EMBL" id="KAK2958924.1"/>
    </source>
</evidence>
<comment type="caution">
    <text evidence="1">The sequence shown here is derived from an EMBL/GenBank/DDBJ whole genome shotgun (WGS) entry which is preliminary data.</text>
</comment>